<organism evidence="1 2">
    <name type="scientific">Goodea atripinnis</name>
    <dbReference type="NCBI Taxonomy" id="208336"/>
    <lineage>
        <taxon>Eukaryota</taxon>
        <taxon>Metazoa</taxon>
        <taxon>Chordata</taxon>
        <taxon>Craniata</taxon>
        <taxon>Vertebrata</taxon>
        <taxon>Euteleostomi</taxon>
        <taxon>Actinopterygii</taxon>
        <taxon>Neopterygii</taxon>
        <taxon>Teleostei</taxon>
        <taxon>Neoteleostei</taxon>
        <taxon>Acanthomorphata</taxon>
        <taxon>Ovalentaria</taxon>
        <taxon>Atherinomorphae</taxon>
        <taxon>Cyprinodontiformes</taxon>
        <taxon>Goodeidae</taxon>
        <taxon>Goodea</taxon>
    </lineage>
</organism>
<evidence type="ECO:0000313" key="2">
    <source>
        <dbReference type="Proteomes" id="UP001476798"/>
    </source>
</evidence>
<gene>
    <name evidence="1" type="ORF">GOODEAATRI_008569</name>
</gene>
<dbReference type="Proteomes" id="UP001476798">
    <property type="component" value="Unassembled WGS sequence"/>
</dbReference>
<sequence length="100" mass="11373">MRVTQKDNDIKDNSKSSHKWLNKSMLFNGLVKTWTTTQETCRICVATSLPEHQHSTKGVCWIFYGRHANKTGRKATPLSLVMPHKPRNHQLIAAGTFTLP</sequence>
<accession>A0ABV0NJL5</accession>
<reference evidence="1 2" key="1">
    <citation type="submission" date="2021-06" db="EMBL/GenBank/DDBJ databases">
        <authorList>
            <person name="Palmer J.M."/>
        </authorList>
    </citation>
    <scope>NUCLEOTIDE SEQUENCE [LARGE SCALE GENOMIC DNA]</scope>
    <source>
        <strain evidence="1 2">GA_2019</strain>
        <tissue evidence="1">Muscle</tissue>
    </source>
</reference>
<proteinExistence type="predicted"/>
<keyword evidence="2" id="KW-1185">Reference proteome</keyword>
<protein>
    <submittedName>
        <fullName evidence="1">Uncharacterized protein</fullName>
    </submittedName>
</protein>
<comment type="caution">
    <text evidence="1">The sequence shown here is derived from an EMBL/GenBank/DDBJ whole genome shotgun (WGS) entry which is preliminary data.</text>
</comment>
<evidence type="ECO:0000313" key="1">
    <source>
        <dbReference type="EMBL" id="MEQ2171236.1"/>
    </source>
</evidence>
<name>A0ABV0NJL5_9TELE</name>
<dbReference type="EMBL" id="JAHRIO010040440">
    <property type="protein sequence ID" value="MEQ2171236.1"/>
    <property type="molecule type" value="Genomic_DNA"/>
</dbReference>